<dbReference type="GeneID" id="83176602"/>
<dbReference type="EMBL" id="JAPQKR010000005">
    <property type="protein sequence ID" value="KAJ5215832.1"/>
    <property type="molecule type" value="Genomic_DNA"/>
</dbReference>
<keyword evidence="3" id="KW-1185">Reference proteome</keyword>
<feature type="compositionally biased region" description="Basic and acidic residues" evidence="1">
    <location>
        <begin position="33"/>
        <end position="45"/>
    </location>
</feature>
<name>A0A9W9N9N6_9EURO</name>
<accession>A0A9W9N9N6</accession>
<evidence type="ECO:0000313" key="2">
    <source>
        <dbReference type="EMBL" id="KAJ5215832.1"/>
    </source>
</evidence>
<gene>
    <name evidence="2" type="ORF">N7498_002239</name>
</gene>
<dbReference type="AlphaFoldDB" id="A0A9W9N9N6"/>
<evidence type="ECO:0000313" key="3">
    <source>
        <dbReference type="Proteomes" id="UP001150904"/>
    </source>
</evidence>
<sequence>MAEESLYEDLGEVSSEADFNSKYNEHPPSQSAKPDKDSTDYDSKTEYFQGYA</sequence>
<reference evidence="2" key="2">
    <citation type="journal article" date="2023" name="IMA Fungus">
        <title>Comparative genomic study of the Penicillium genus elucidates a diverse pangenome and 15 lateral gene transfer events.</title>
        <authorList>
            <person name="Petersen C."/>
            <person name="Sorensen T."/>
            <person name="Nielsen M.R."/>
            <person name="Sondergaard T.E."/>
            <person name="Sorensen J.L."/>
            <person name="Fitzpatrick D.A."/>
            <person name="Frisvad J.C."/>
            <person name="Nielsen K.L."/>
        </authorList>
    </citation>
    <scope>NUCLEOTIDE SEQUENCE</scope>
    <source>
        <strain evidence="2">IBT 15544</strain>
    </source>
</reference>
<dbReference type="RefSeq" id="XP_058311645.1">
    <property type="nucleotide sequence ID" value="XM_058449301.1"/>
</dbReference>
<evidence type="ECO:0000256" key="1">
    <source>
        <dbReference type="SAM" id="MobiDB-lite"/>
    </source>
</evidence>
<feature type="region of interest" description="Disordered" evidence="1">
    <location>
        <begin position="1"/>
        <end position="52"/>
    </location>
</feature>
<protein>
    <submittedName>
        <fullName evidence="2">Uncharacterized protein</fullName>
    </submittedName>
</protein>
<feature type="compositionally biased region" description="Acidic residues" evidence="1">
    <location>
        <begin position="1"/>
        <end position="11"/>
    </location>
</feature>
<feature type="compositionally biased region" description="Polar residues" evidence="1">
    <location>
        <begin position="17"/>
        <end position="32"/>
    </location>
</feature>
<proteinExistence type="predicted"/>
<organism evidence="2 3">
    <name type="scientific">Penicillium cinerascens</name>
    <dbReference type="NCBI Taxonomy" id="70096"/>
    <lineage>
        <taxon>Eukaryota</taxon>
        <taxon>Fungi</taxon>
        <taxon>Dikarya</taxon>
        <taxon>Ascomycota</taxon>
        <taxon>Pezizomycotina</taxon>
        <taxon>Eurotiomycetes</taxon>
        <taxon>Eurotiomycetidae</taxon>
        <taxon>Eurotiales</taxon>
        <taxon>Aspergillaceae</taxon>
        <taxon>Penicillium</taxon>
    </lineage>
</organism>
<dbReference type="Proteomes" id="UP001150904">
    <property type="component" value="Unassembled WGS sequence"/>
</dbReference>
<comment type="caution">
    <text evidence="2">The sequence shown here is derived from an EMBL/GenBank/DDBJ whole genome shotgun (WGS) entry which is preliminary data.</text>
</comment>
<reference evidence="2" key="1">
    <citation type="submission" date="2022-12" db="EMBL/GenBank/DDBJ databases">
        <authorList>
            <person name="Petersen C."/>
        </authorList>
    </citation>
    <scope>NUCLEOTIDE SEQUENCE</scope>
    <source>
        <strain evidence="2">IBT 15544</strain>
    </source>
</reference>